<dbReference type="OrthoDB" id="8719506at2"/>
<protein>
    <submittedName>
        <fullName evidence="1">Uncharacterized protein</fullName>
    </submittedName>
</protein>
<reference evidence="1 2" key="1">
    <citation type="submission" date="2016-08" db="EMBL/GenBank/DDBJ databases">
        <authorList>
            <person name="Seilhamer J.J."/>
        </authorList>
    </citation>
    <scope>NUCLEOTIDE SEQUENCE [LARGE SCALE GENOMIC DNA]</scope>
    <source>
        <strain evidence="1 2">VC14762</strain>
    </source>
</reference>
<organism evidence="1 2">
    <name type="scientific">Burkholderia cenocepacia</name>
    <dbReference type="NCBI Taxonomy" id="95486"/>
    <lineage>
        <taxon>Bacteria</taxon>
        <taxon>Pseudomonadati</taxon>
        <taxon>Pseudomonadota</taxon>
        <taxon>Betaproteobacteria</taxon>
        <taxon>Burkholderiales</taxon>
        <taxon>Burkholderiaceae</taxon>
        <taxon>Burkholderia</taxon>
        <taxon>Burkholderia cepacia complex</taxon>
    </lineage>
</organism>
<evidence type="ECO:0000313" key="2">
    <source>
        <dbReference type="Proteomes" id="UP000188543"/>
    </source>
</evidence>
<name>A0A1V2W327_9BURK</name>
<gene>
    <name evidence="1" type="ORF">A8E72_16655</name>
</gene>
<sequence length="215" mass="24182">MDAIFRSTQQALHVAYLVMSEPVREKNGLRLTLIRIIESLGTLNKRQAAFLEYLYGSNDGTVNFSGLVPIEVRGQCAEVASAVQTKLSAREQWVILARFGQMGDERMPDGTVRIYFLKERSDAIQNLSKYLVGEFRSVSELAMDCIIARHYAGEEKAKISFRDLEKAFGASHMTYKRAYDAICPRLKALENGALDKLTEYFVRTGLVEGREQATA</sequence>
<proteinExistence type="predicted"/>
<dbReference type="RefSeq" id="WP_077020122.1">
    <property type="nucleotide sequence ID" value="NZ_CADETK010000010.1"/>
</dbReference>
<dbReference type="AlphaFoldDB" id="A0A1V2W327"/>
<dbReference type="EMBL" id="MUTJ01000053">
    <property type="protein sequence ID" value="ONU85026.1"/>
    <property type="molecule type" value="Genomic_DNA"/>
</dbReference>
<comment type="caution">
    <text evidence="1">The sequence shown here is derived from an EMBL/GenBank/DDBJ whole genome shotgun (WGS) entry which is preliminary data.</text>
</comment>
<evidence type="ECO:0000313" key="1">
    <source>
        <dbReference type="EMBL" id="ONU85026.1"/>
    </source>
</evidence>
<dbReference type="Proteomes" id="UP000188543">
    <property type="component" value="Unassembled WGS sequence"/>
</dbReference>
<accession>A0A1V2W327</accession>